<dbReference type="Proteomes" id="UP001219568">
    <property type="component" value="Unassembled WGS sequence"/>
</dbReference>
<dbReference type="EMBL" id="JAQJZL010000002">
    <property type="protein sequence ID" value="KAJ6050809.1"/>
    <property type="molecule type" value="Genomic_DNA"/>
</dbReference>
<organism evidence="1 2">
    <name type="scientific">Penicillium canescens</name>
    <dbReference type="NCBI Taxonomy" id="5083"/>
    <lineage>
        <taxon>Eukaryota</taxon>
        <taxon>Fungi</taxon>
        <taxon>Dikarya</taxon>
        <taxon>Ascomycota</taxon>
        <taxon>Pezizomycotina</taxon>
        <taxon>Eurotiomycetes</taxon>
        <taxon>Eurotiomycetidae</taxon>
        <taxon>Eurotiales</taxon>
        <taxon>Aspergillaceae</taxon>
        <taxon>Penicillium</taxon>
    </lineage>
</organism>
<gene>
    <name evidence="1" type="ORF">N7460_001343</name>
</gene>
<keyword evidence="2" id="KW-1185">Reference proteome</keyword>
<name>A0AAD6IIQ6_PENCN</name>
<evidence type="ECO:0000313" key="2">
    <source>
        <dbReference type="Proteomes" id="UP001219568"/>
    </source>
</evidence>
<accession>A0AAD6IIQ6</accession>
<reference evidence="1" key="2">
    <citation type="submission" date="2023-01" db="EMBL/GenBank/DDBJ databases">
        <authorList>
            <person name="Petersen C."/>
        </authorList>
    </citation>
    <scope>NUCLEOTIDE SEQUENCE</scope>
    <source>
        <strain evidence="1">IBT 15450</strain>
    </source>
</reference>
<reference evidence="1" key="1">
    <citation type="journal article" date="2023" name="IMA Fungus">
        <title>Comparative genomic study of the Penicillium genus elucidates a diverse pangenome and 15 lateral gene transfer events.</title>
        <authorList>
            <person name="Petersen C."/>
            <person name="Sorensen T."/>
            <person name="Nielsen M.R."/>
            <person name="Sondergaard T.E."/>
            <person name="Sorensen J.L."/>
            <person name="Fitzpatrick D.A."/>
            <person name="Frisvad J.C."/>
            <person name="Nielsen K.L."/>
        </authorList>
    </citation>
    <scope>NUCLEOTIDE SEQUENCE</scope>
    <source>
        <strain evidence="1">IBT 15450</strain>
    </source>
</reference>
<proteinExistence type="predicted"/>
<comment type="caution">
    <text evidence="1">The sequence shown here is derived from an EMBL/GenBank/DDBJ whole genome shotgun (WGS) entry which is preliminary data.</text>
</comment>
<dbReference type="InterPro" id="IPR022190">
    <property type="entry name" value="DUF3716"/>
</dbReference>
<dbReference type="AlphaFoldDB" id="A0AAD6IIQ6"/>
<sequence>MLPSRKRQKTAWVEGPAADSLVQAITTENSLIQAVATEQSLAAPTVGGPDILPGFWANRAKECPWPKGARIVLTAGTLLFQLVALPLKREPALKPPDRTKRDWPPTGEEFDKFTAKKKANVEALVAQAVGELREPQDACSSCKKGDGIYSGCVTIPGLSHCAACHHSGNQGSQGDGDEIVLEDSLALARQKLLLYQGLVETTAGQIMCPEDALVIIRAEKEKAAKGNAGH</sequence>
<evidence type="ECO:0000313" key="1">
    <source>
        <dbReference type="EMBL" id="KAJ6050809.1"/>
    </source>
</evidence>
<dbReference type="Pfam" id="PF12511">
    <property type="entry name" value="DUF3716"/>
    <property type="match status" value="1"/>
</dbReference>
<protein>
    <submittedName>
        <fullName evidence="1">Uncharacterized protein</fullName>
    </submittedName>
</protein>